<protein>
    <submittedName>
        <fullName evidence="4">Poly-beta-1,6 N-acetyl-D-glucosamine export porin PgaA</fullName>
    </submittedName>
</protein>
<feature type="signal peptide" evidence="2">
    <location>
        <begin position="1"/>
        <end position="26"/>
    </location>
</feature>
<reference evidence="4 5" key="1">
    <citation type="submission" date="2019-09" db="EMBL/GenBank/DDBJ databases">
        <title>Non-baumannii Acinetobacter spp. carrying blaNDM-1 isolated in China.</title>
        <authorList>
            <person name="Cui C."/>
            <person name="Chen C."/>
            <person name="Sun J."/>
            <person name="Liu Y."/>
        </authorList>
    </citation>
    <scope>NUCLEOTIDE SEQUENCE [LARGE SCALE GENOMIC DNA]</scope>
    <source>
        <strain evidence="4 5">B18</strain>
    </source>
</reference>
<dbReference type="SUPFAM" id="SSF48452">
    <property type="entry name" value="TPR-like"/>
    <property type="match status" value="1"/>
</dbReference>
<accession>A0A6C0Y3T6</accession>
<dbReference type="NCBIfam" id="TIGR03939">
    <property type="entry name" value="PGA_TPR_OMP"/>
    <property type="match status" value="1"/>
</dbReference>
<dbReference type="InterPro" id="IPR049003">
    <property type="entry name" value="PgaA_barrel"/>
</dbReference>
<dbReference type="Proteomes" id="UP000503440">
    <property type="component" value="Chromosome"/>
</dbReference>
<keyword evidence="1" id="KW-0802">TPR repeat</keyword>
<dbReference type="InterPro" id="IPR019734">
    <property type="entry name" value="TPR_rpt"/>
</dbReference>
<feature type="repeat" description="TPR" evidence="1">
    <location>
        <begin position="410"/>
        <end position="443"/>
    </location>
</feature>
<evidence type="ECO:0000256" key="2">
    <source>
        <dbReference type="SAM" id="SignalP"/>
    </source>
</evidence>
<dbReference type="InterPro" id="IPR023870">
    <property type="entry name" value="PGA_export_porin_PgaA"/>
</dbReference>
<dbReference type="RefSeq" id="WP_163146050.1">
    <property type="nucleotide sequence ID" value="NZ_CP044455.1"/>
</dbReference>
<evidence type="ECO:0000313" key="4">
    <source>
        <dbReference type="EMBL" id="QIC70854.1"/>
    </source>
</evidence>
<feature type="domain" description="PgaA membrane beta barrel" evidence="3">
    <location>
        <begin position="550"/>
        <end position="819"/>
    </location>
</feature>
<name>A0A6C0Y3T6_9GAMM</name>
<dbReference type="Pfam" id="PF21197">
    <property type="entry name" value="PgaA_barrel"/>
    <property type="match status" value="1"/>
</dbReference>
<dbReference type="InterPro" id="IPR011990">
    <property type="entry name" value="TPR-like_helical_dom_sf"/>
</dbReference>
<dbReference type="AlphaFoldDB" id="A0A6C0Y3T6"/>
<evidence type="ECO:0000259" key="3">
    <source>
        <dbReference type="Pfam" id="PF21197"/>
    </source>
</evidence>
<dbReference type="GO" id="GO:1901515">
    <property type="term" value="F:poly-beta-1,6-N-acetyl-D-glucosamine transmembrane transporter activity"/>
    <property type="evidence" value="ECO:0007669"/>
    <property type="project" value="InterPro"/>
</dbReference>
<evidence type="ECO:0000256" key="1">
    <source>
        <dbReference type="PROSITE-ProRule" id="PRU00339"/>
    </source>
</evidence>
<organism evidence="4 5">
    <name type="scientific">Acinetobacter indicus</name>
    <dbReference type="NCBI Taxonomy" id="756892"/>
    <lineage>
        <taxon>Bacteria</taxon>
        <taxon>Pseudomonadati</taxon>
        <taxon>Pseudomonadota</taxon>
        <taxon>Gammaproteobacteria</taxon>
        <taxon>Moraxellales</taxon>
        <taxon>Moraxellaceae</taxon>
        <taxon>Acinetobacter</taxon>
    </lineage>
</organism>
<sequence length="819" mass="94963">MIKITTIMPIQCLSLCSFLFFSSAHANTLDQQREHAVEMVRSGQVVSGLNRLQALLAQFPTDQKLIADYLVLAYGQPVVHPQDLYRLTQQIQPKTFPAYAQVSAIKVLRDAKQYAQAKAYLARFQPLNTQASGKVWHAVLEAESGQAAAAKTLLKNLQWQQLSADDLSLLSYTYRILNMPVQALQAAEAGLKKQSSIAGHEQYVLSLMLNGKHHAAENYLLQQQLAQSHTRLLLQVKQHQFSTRIQNAVQAYKTAQLRSEYATAYTELDAVLADMAAHEPQVAADAELQRAFYADYLYTLGQRKRHQQVLKIVQQQHQPIANWPAYVRHAIADAYLATRQPELAEPVYLSLFQEKNYADYTVYAGLYYAYIEQEKFKQADQLIQDMDRQLPRYRYSEAKGVDRSTHEDREQYLALKGLNYAYRNEHAKAEQYFETLVSIAPNNLAYQNNLAQIQRWREKPLTSQQTLEQWNGLDQVSQITQINQMQNAQALNDIRGWRQLNQTLLQTAADDTGVQLSRKELKDRDHFSIQHESYFSESRSDQEQLLNRLKGSEERTHWTRLNSPWLNEHYQVFIDHQHRQGRYEDGTLDDPRLGLGVAWSKDRKYASLLLSQSLDEDRVGAALDWSHWLNDHWQYHLAVNTQADIPLQAMAKAHEGQSYRAGFNWQANESRKAGAQFQLTDIDDGNTRQEYQAYFSQQFYQAPHHLSRATLSGYYGKNKPVAVDYFNPESSHSLELKLEHDWMTWRRYEQHFNQHFELTLGTFGQKDYSNEPIYNLLYRHDWRVSRTWKLHYGIGWGSHPYDGKTEEKTYAVFGFEGRF</sequence>
<feature type="chain" id="PRO_5025681604" evidence="2">
    <location>
        <begin position="27"/>
        <end position="819"/>
    </location>
</feature>
<gene>
    <name evidence="4" type="primary">pgaA</name>
    <name evidence="4" type="ORF">FSC09_10735</name>
</gene>
<dbReference type="EMBL" id="CP044455">
    <property type="protein sequence ID" value="QIC70854.1"/>
    <property type="molecule type" value="Genomic_DNA"/>
</dbReference>
<dbReference type="PROSITE" id="PS50005">
    <property type="entry name" value="TPR"/>
    <property type="match status" value="1"/>
</dbReference>
<proteinExistence type="predicted"/>
<evidence type="ECO:0000313" key="5">
    <source>
        <dbReference type="Proteomes" id="UP000503440"/>
    </source>
</evidence>
<keyword evidence="2" id="KW-0732">Signal</keyword>
<dbReference type="Gene3D" id="1.25.40.10">
    <property type="entry name" value="Tetratricopeptide repeat domain"/>
    <property type="match status" value="1"/>
</dbReference>